<dbReference type="Gene3D" id="1.10.8.350">
    <property type="entry name" value="Bacterial muramidase"/>
    <property type="match status" value="1"/>
</dbReference>
<feature type="region of interest" description="Disordered" evidence="1">
    <location>
        <begin position="73"/>
        <end position="95"/>
    </location>
</feature>
<dbReference type="InterPro" id="IPR023346">
    <property type="entry name" value="Lysozyme-like_dom_sf"/>
</dbReference>
<dbReference type="PANTHER" id="PTHR30163:SF8">
    <property type="entry name" value="LYTIC MUREIN TRANSGLYCOSYLASE"/>
    <property type="match status" value="1"/>
</dbReference>
<proteinExistence type="predicted"/>
<protein>
    <submittedName>
        <fullName evidence="3">Membrane-bound lytic murein transglycosylase B</fullName>
    </submittedName>
</protein>
<dbReference type="Pfam" id="PF13406">
    <property type="entry name" value="SLT_2"/>
    <property type="match status" value="1"/>
</dbReference>
<evidence type="ECO:0000256" key="1">
    <source>
        <dbReference type="SAM" id="MobiDB-lite"/>
    </source>
</evidence>
<dbReference type="NCBIfam" id="TIGR02283">
    <property type="entry name" value="MltB_2"/>
    <property type="match status" value="1"/>
</dbReference>
<dbReference type="Gene3D" id="1.10.530.10">
    <property type="match status" value="1"/>
</dbReference>
<organism evidence="3">
    <name type="scientific">hydrothermal vent metagenome</name>
    <dbReference type="NCBI Taxonomy" id="652676"/>
    <lineage>
        <taxon>unclassified sequences</taxon>
        <taxon>metagenomes</taxon>
        <taxon>ecological metagenomes</taxon>
    </lineage>
</organism>
<dbReference type="CDD" id="cd13399">
    <property type="entry name" value="Slt35-like"/>
    <property type="match status" value="1"/>
</dbReference>
<dbReference type="SUPFAM" id="SSF47090">
    <property type="entry name" value="PGBD-like"/>
    <property type="match status" value="1"/>
</dbReference>
<dbReference type="GO" id="GO:0008933">
    <property type="term" value="F:peptidoglycan lytic transglycosylase activity"/>
    <property type="evidence" value="ECO:0007669"/>
    <property type="project" value="TreeGrafter"/>
</dbReference>
<reference evidence="3" key="1">
    <citation type="submission" date="2018-06" db="EMBL/GenBank/DDBJ databases">
        <authorList>
            <person name="Zhirakovskaya E."/>
        </authorList>
    </citation>
    <scope>NUCLEOTIDE SEQUENCE</scope>
</reference>
<dbReference type="InterPro" id="IPR043426">
    <property type="entry name" value="MltB-like"/>
</dbReference>
<dbReference type="PANTHER" id="PTHR30163">
    <property type="entry name" value="MEMBRANE-BOUND LYTIC MUREIN TRANSGLYCOSYLASE B"/>
    <property type="match status" value="1"/>
</dbReference>
<sequence>MNQIRFLVTTLALLWMLVPDDVMAQQNYKSRTEAQFQSWLKAQWPTAQKNGISRQTFDLAFKEVKLNWRLPDLAPPGRKTRDKAKRRQSEFGSPGRYFRQDNINALVQRGRQMKKKWSKTLAKIERRYGVPQNIILAVWGRETSFGAVKIPYDTIRSLATLSFMGRRQSFFYPELIGALQILEQGHISRNRLKSSWAGAMGQTQMLPQKFLQYAVDFDGDGRKNIWTSPPDALATTANFLKQQGWQNRVSWGYEIALTPAVNCTLEGPHRMQPIKNWVNTGLKRTAGRKFSSPLLQGKGSLLLPAGLHGPGFIVTENFYVLKKYNESDLYALFVGHLADRISTNKQFIGKWQKVSTYTRAKIKHLQKTLQREGYNIGKKVDGLIGFRSRVAVGLYQNKYGLEKNCWPGKATLSRASR</sequence>
<dbReference type="InterPro" id="IPR036366">
    <property type="entry name" value="PGBDSf"/>
</dbReference>
<name>A0A3B0RPV8_9ZZZZ</name>
<evidence type="ECO:0000313" key="3">
    <source>
        <dbReference type="EMBL" id="VAV93919.1"/>
    </source>
</evidence>
<evidence type="ECO:0000259" key="2">
    <source>
        <dbReference type="Pfam" id="PF13406"/>
    </source>
</evidence>
<gene>
    <name evidence="3" type="ORF">MNBD_ALPHA08-1478</name>
</gene>
<dbReference type="GO" id="GO:0009253">
    <property type="term" value="P:peptidoglycan catabolic process"/>
    <property type="evidence" value="ECO:0007669"/>
    <property type="project" value="TreeGrafter"/>
</dbReference>
<dbReference type="InterPro" id="IPR031304">
    <property type="entry name" value="SLT_2"/>
</dbReference>
<dbReference type="InterPro" id="IPR011970">
    <property type="entry name" value="MltB_2"/>
</dbReference>
<dbReference type="AlphaFoldDB" id="A0A3B0RPV8"/>
<dbReference type="SUPFAM" id="SSF53955">
    <property type="entry name" value="Lysozyme-like"/>
    <property type="match status" value="1"/>
</dbReference>
<dbReference type="Gene3D" id="1.10.101.10">
    <property type="entry name" value="PGBD-like superfamily/PGBD"/>
    <property type="match status" value="1"/>
</dbReference>
<dbReference type="EMBL" id="UOEC01000114">
    <property type="protein sequence ID" value="VAV93919.1"/>
    <property type="molecule type" value="Genomic_DNA"/>
</dbReference>
<accession>A0A3B0RPV8</accession>
<dbReference type="InterPro" id="IPR036365">
    <property type="entry name" value="PGBD-like_sf"/>
</dbReference>
<feature type="domain" description="Transglycosylase SLT" evidence="2">
    <location>
        <begin position="35"/>
        <end position="339"/>
    </location>
</feature>